<dbReference type="GO" id="GO:0006259">
    <property type="term" value="P:DNA metabolic process"/>
    <property type="evidence" value="ECO:0007669"/>
    <property type="project" value="UniProtKB-ARBA"/>
</dbReference>
<dbReference type="GO" id="GO:0003676">
    <property type="term" value="F:nucleic acid binding"/>
    <property type="evidence" value="ECO:0007669"/>
    <property type="project" value="InterPro"/>
</dbReference>
<dbReference type="InterPro" id="IPR041588">
    <property type="entry name" value="Integrase_H2C2"/>
</dbReference>
<dbReference type="InterPro" id="IPR012337">
    <property type="entry name" value="RNaseH-like_sf"/>
</dbReference>
<keyword evidence="4" id="KW-1185">Reference proteome</keyword>
<dbReference type="InterPro" id="IPR000477">
    <property type="entry name" value="RT_dom"/>
</dbReference>
<dbReference type="Pfam" id="PF05380">
    <property type="entry name" value="Peptidase_A17"/>
    <property type="match status" value="1"/>
</dbReference>
<reference evidence="3 4" key="1">
    <citation type="submission" date="2024-01" db="EMBL/GenBank/DDBJ databases">
        <title>The genome of the rayed Mediterranean limpet Patella caerulea (Linnaeus, 1758).</title>
        <authorList>
            <person name="Anh-Thu Weber A."/>
            <person name="Halstead-Nussloch G."/>
        </authorList>
    </citation>
    <scope>NUCLEOTIDE SEQUENCE [LARGE SCALE GENOMIC DNA]</scope>
    <source>
        <strain evidence="3">AATW-2023a</strain>
        <tissue evidence="3">Whole specimen</tissue>
    </source>
</reference>
<organism evidence="3 4">
    <name type="scientific">Patella caerulea</name>
    <name type="common">Rayed Mediterranean limpet</name>
    <dbReference type="NCBI Taxonomy" id="87958"/>
    <lineage>
        <taxon>Eukaryota</taxon>
        <taxon>Metazoa</taxon>
        <taxon>Spiralia</taxon>
        <taxon>Lophotrochozoa</taxon>
        <taxon>Mollusca</taxon>
        <taxon>Gastropoda</taxon>
        <taxon>Patellogastropoda</taxon>
        <taxon>Patelloidea</taxon>
        <taxon>Patellidae</taxon>
        <taxon>Patella</taxon>
    </lineage>
</organism>
<dbReference type="SUPFAM" id="SSF56672">
    <property type="entry name" value="DNA/RNA polymerases"/>
    <property type="match status" value="1"/>
</dbReference>
<evidence type="ECO:0000259" key="2">
    <source>
        <dbReference type="Pfam" id="PF17921"/>
    </source>
</evidence>
<evidence type="ECO:0000313" key="3">
    <source>
        <dbReference type="EMBL" id="KAK6175033.1"/>
    </source>
</evidence>
<dbReference type="EMBL" id="JAZGQO010000010">
    <property type="protein sequence ID" value="KAK6175033.1"/>
    <property type="molecule type" value="Genomic_DNA"/>
</dbReference>
<dbReference type="CDD" id="cd01644">
    <property type="entry name" value="RT_pepA17"/>
    <property type="match status" value="1"/>
</dbReference>
<proteinExistence type="predicted"/>
<dbReference type="AlphaFoldDB" id="A0AAN8PHD2"/>
<dbReference type="InterPro" id="IPR008042">
    <property type="entry name" value="Retrotrans_Pao"/>
</dbReference>
<name>A0AAN8PHD2_PATCE</name>
<dbReference type="Pfam" id="PF00078">
    <property type="entry name" value="RVT_1"/>
    <property type="match status" value="1"/>
</dbReference>
<dbReference type="Pfam" id="PF17921">
    <property type="entry name" value="Integrase_H2C2"/>
    <property type="match status" value="1"/>
</dbReference>
<dbReference type="InterPro" id="IPR043502">
    <property type="entry name" value="DNA/RNA_pol_sf"/>
</dbReference>
<dbReference type="SUPFAM" id="SSF53098">
    <property type="entry name" value="Ribonuclease H-like"/>
    <property type="match status" value="1"/>
</dbReference>
<dbReference type="PANTHER" id="PTHR47331:SF1">
    <property type="entry name" value="GAG-LIKE PROTEIN"/>
    <property type="match status" value="1"/>
</dbReference>
<dbReference type="PANTHER" id="PTHR47331">
    <property type="entry name" value="PHD-TYPE DOMAIN-CONTAINING PROTEIN"/>
    <property type="match status" value="1"/>
</dbReference>
<sequence>MGLPIVPVVVKSRHGEYEVETYALQDSGSTGTFCTDKLLDRLKINSDKKEISLTTMESENKNVECCLTDLEVYDIKKENYIELKNVFSRPKLPVTDDDIPKQDDVDKWPHLNGLHLEDLDSSVDLLIDIDNNKAIEPKEIIEAKDNGPYAVKTILGWSISGPLLRNTRNASGMNSNFVKTNIELHEQFERYCNMEFNDTSDQEVGMSRSDKKALAVFEDTIKLKDGHYEVSLPWKEYPPNMPNNENLAQHRLQLLKKRFLKDEYLFQKYSKFIDGLLEDKYAEEIPNDEIDRCDGILWTLPHHPVVHPKKSDKLRVVFDCASSFMGTSLNENLLQGPDLTNSLFGVLTRFRQERVALMSDVQSMFHQVHVTPDQRDVFRFLWWKSNDLTRDPVKFRMKVHIFGAVSSPSVCNYALLKTAEDNIENYKPNVIETVKRNFYVDDHLKSLKTEEEAIAHIQDITSLLRKGGFRLTKWNSNSKRVLENVPSEDRAVMVKDLDLDKLPVERALGILWDMENDSFTFKVDLQDKPATRRGILSIMSSVFDPLGFVAPLILPAKIILQELCRIHLDWDDVIPEKYLTAWLKWLEDVKKLSNLQIPRCIKPVTFSEVSTVQLHHFSDSSESGYGAVSYIRLIDVTGNIHCSFIAAKSRVTPLKVVTIPRLELSAATLSVRLNKLITKELDVNIEKSTYWTDSTSVLKYINNKDKRFKTFVANRIAFIHDGSDPSDWSFINGALNPGDEASRGISVEALLGNTRWWSGPEFLWRPEEEWMEQPNLENQEIKDEDPEVKREKKICAAIVDEDFVLQITEKYSSWHRAKKIIAWIIRYKSNLQKAVKKKKGNNDELNLSQRLSVEELKGAELEIIKHVQKQHFSQEISSLQAERDFQKKALKGSSIFKLDPILVNGILRVGGRLRRSEESFESKHQIILPKKSHVSMLIIRHYHEVSAHSGRSYILSAIRRRFWIIKGNSAVRNVISRCLPCRKRQAPVGNQKMADLPKSRVTPDLPAFSSVGVDCFGPFMVKRGRSELKRWGCIFTCLACRAVHLEILHTMDTDSFINGLRRFIARRGCPVEIRSDNGSNFVGGNKEL</sequence>
<gene>
    <name evidence="3" type="ORF">SNE40_013574</name>
</gene>
<dbReference type="Proteomes" id="UP001347796">
    <property type="component" value="Unassembled WGS sequence"/>
</dbReference>
<feature type="domain" description="Reverse transcriptase" evidence="1">
    <location>
        <begin position="346"/>
        <end position="471"/>
    </location>
</feature>
<evidence type="ECO:0008006" key="5">
    <source>
        <dbReference type="Google" id="ProtNLM"/>
    </source>
</evidence>
<dbReference type="InterPro" id="IPR036397">
    <property type="entry name" value="RNaseH_sf"/>
</dbReference>
<comment type="caution">
    <text evidence="3">The sequence shown here is derived from an EMBL/GenBank/DDBJ whole genome shotgun (WGS) entry which is preliminary data.</text>
</comment>
<dbReference type="Gene3D" id="1.10.340.70">
    <property type="match status" value="1"/>
</dbReference>
<dbReference type="Gene3D" id="3.30.420.10">
    <property type="entry name" value="Ribonuclease H-like superfamily/Ribonuclease H"/>
    <property type="match status" value="1"/>
</dbReference>
<evidence type="ECO:0000313" key="4">
    <source>
        <dbReference type="Proteomes" id="UP001347796"/>
    </source>
</evidence>
<feature type="domain" description="Integrase zinc-binding" evidence="2">
    <location>
        <begin position="937"/>
        <end position="986"/>
    </location>
</feature>
<evidence type="ECO:0000259" key="1">
    <source>
        <dbReference type="Pfam" id="PF00078"/>
    </source>
</evidence>
<accession>A0AAN8PHD2</accession>
<protein>
    <recommendedName>
        <fullName evidence="5">Pro-Pol polyprotein</fullName>
    </recommendedName>
</protein>